<evidence type="ECO:0000256" key="1">
    <source>
        <dbReference type="SAM" id="MobiDB-lite"/>
    </source>
</evidence>
<reference evidence="2 3" key="1">
    <citation type="submission" date="2021-01" db="EMBL/GenBank/DDBJ databases">
        <title>Whole genome shotgun sequence of Actinoplanes durhamensis NBRC 14914.</title>
        <authorList>
            <person name="Komaki H."/>
            <person name="Tamura T."/>
        </authorList>
    </citation>
    <scope>NUCLEOTIDE SEQUENCE [LARGE SCALE GENOMIC DNA]</scope>
    <source>
        <strain evidence="2 3">NBRC 14914</strain>
    </source>
</reference>
<organism evidence="2 3">
    <name type="scientific">Paractinoplanes durhamensis</name>
    <dbReference type="NCBI Taxonomy" id="113563"/>
    <lineage>
        <taxon>Bacteria</taxon>
        <taxon>Bacillati</taxon>
        <taxon>Actinomycetota</taxon>
        <taxon>Actinomycetes</taxon>
        <taxon>Micromonosporales</taxon>
        <taxon>Micromonosporaceae</taxon>
        <taxon>Paractinoplanes</taxon>
    </lineage>
</organism>
<evidence type="ECO:0000313" key="3">
    <source>
        <dbReference type="Proteomes" id="UP000637628"/>
    </source>
</evidence>
<dbReference type="Proteomes" id="UP000637628">
    <property type="component" value="Unassembled WGS sequence"/>
</dbReference>
<keyword evidence="3" id="KW-1185">Reference proteome</keyword>
<sequence>MSTAIRISGSRRSRYSALIAGASAGAATAGPDIAPRIQRSSDVGIGSAKVTQGLVGVGGGKGGRGPAGPARDALRRWRGSRRSAPAW</sequence>
<evidence type="ECO:0000313" key="2">
    <source>
        <dbReference type="EMBL" id="GIE00303.1"/>
    </source>
</evidence>
<accession>A0ABQ3YRU2</accession>
<protein>
    <submittedName>
        <fullName evidence="2">Uncharacterized protein</fullName>
    </submittedName>
</protein>
<name>A0ABQ3YRU2_9ACTN</name>
<proteinExistence type="predicted"/>
<feature type="compositionally biased region" description="Gly residues" evidence="1">
    <location>
        <begin position="55"/>
        <end position="66"/>
    </location>
</feature>
<comment type="caution">
    <text evidence="2">The sequence shown here is derived from an EMBL/GenBank/DDBJ whole genome shotgun (WGS) entry which is preliminary data.</text>
</comment>
<feature type="region of interest" description="Disordered" evidence="1">
    <location>
        <begin position="54"/>
        <end position="87"/>
    </location>
</feature>
<gene>
    <name evidence="2" type="ORF">Adu01nite_16530</name>
</gene>
<dbReference type="EMBL" id="BOML01000013">
    <property type="protein sequence ID" value="GIE00303.1"/>
    <property type="molecule type" value="Genomic_DNA"/>
</dbReference>